<feature type="chain" id="PRO_5034697242" evidence="4">
    <location>
        <begin position="23"/>
        <end position="364"/>
    </location>
</feature>
<dbReference type="CDD" id="cd00041">
    <property type="entry name" value="CUB"/>
    <property type="match status" value="1"/>
</dbReference>
<keyword evidence="3" id="KW-0645">Protease</keyword>
<evidence type="ECO:0000256" key="4">
    <source>
        <dbReference type="SAM" id="SignalP"/>
    </source>
</evidence>
<evidence type="ECO:0000259" key="6">
    <source>
        <dbReference type="PROSITE" id="PS50240"/>
    </source>
</evidence>
<dbReference type="InterPro" id="IPR000859">
    <property type="entry name" value="CUB_dom"/>
</dbReference>
<dbReference type="SUPFAM" id="SSF49854">
    <property type="entry name" value="Spermadhesin, CUB domain"/>
    <property type="match status" value="1"/>
</dbReference>
<keyword evidence="3" id="KW-0720">Serine protease</keyword>
<feature type="domain" description="CUB" evidence="5">
    <location>
        <begin position="37"/>
        <end position="151"/>
    </location>
</feature>
<dbReference type="PRINTS" id="PR00722">
    <property type="entry name" value="CHYMOTRYPSIN"/>
</dbReference>
<dbReference type="Proteomes" id="UP000694843">
    <property type="component" value="Unplaced"/>
</dbReference>
<dbReference type="AlphaFoldDB" id="A0A8B7P2N7"/>
<keyword evidence="3" id="KW-0378">Hydrolase</keyword>
<evidence type="ECO:0000256" key="1">
    <source>
        <dbReference type="ARBA" id="ARBA00023157"/>
    </source>
</evidence>
<name>A0A8B7P2N7_HYAAZ</name>
<organism evidence="7 8">
    <name type="scientific">Hyalella azteca</name>
    <name type="common">Amphipod</name>
    <dbReference type="NCBI Taxonomy" id="294128"/>
    <lineage>
        <taxon>Eukaryota</taxon>
        <taxon>Metazoa</taxon>
        <taxon>Ecdysozoa</taxon>
        <taxon>Arthropoda</taxon>
        <taxon>Crustacea</taxon>
        <taxon>Multicrustacea</taxon>
        <taxon>Malacostraca</taxon>
        <taxon>Eumalacostraca</taxon>
        <taxon>Peracarida</taxon>
        <taxon>Amphipoda</taxon>
        <taxon>Senticaudata</taxon>
        <taxon>Talitrida</taxon>
        <taxon>Talitroidea</taxon>
        <taxon>Hyalellidae</taxon>
        <taxon>Hyalella</taxon>
    </lineage>
</organism>
<keyword evidence="7" id="KW-1185">Reference proteome</keyword>
<dbReference type="PROSITE" id="PS50240">
    <property type="entry name" value="TRYPSIN_DOM"/>
    <property type="match status" value="1"/>
</dbReference>
<dbReference type="PROSITE" id="PS00135">
    <property type="entry name" value="TRYPSIN_SER"/>
    <property type="match status" value="1"/>
</dbReference>
<dbReference type="SUPFAM" id="SSF50494">
    <property type="entry name" value="Trypsin-like serine proteases"/>
    <property type="match status" value="1"/>
</dbReference>
<dbReference type="PANTHER" id="PTHR24252">
    <property type="entry name" value="ACROSIN-RELATED"/>
    <property type="match status" value="1"/>
</dbReference>
<feature type="domain" description="Peptidase S1" evidence="6">
    <location>
        <begin position="167"/>
        <end position="364"/>
    </location>
</feature>
<sequence>MAALSVSRMSLVVMVMAAVVQAEGDMPASARATTLPCSSSAPSSPTTVGEGVTYTLTSPSYPGNFPAFSRCDWSFQAVAPAVLRLSCPRVSLSWFSYLVVTEGGSSSKIGCFLCFSPLTVERTVSSGTLTVGFRNDFIFSAAGFSCTVTAITMDSTCKCGLSTPSRIVGGTAALGGEFPWMAGVVQRGQDDSFCGGALINSRWVLSAAHCFENPATLSLDVRLGVLNEAVASANVLRRQVLQINNYPGFTGLLTHPGGATSNVNTSWPALLAASTYAGTTAVTAGWGTTSYQGTSSSVLLKVSVPVVTNAACQTSYGANYTIRADMICAGTQGKDTCQGDSGGPLMYKTGVVYEVIGVTSFGIG</sequence>
<dbReference type="KEGG" id="hazt:108676625"/>
<dbReference type="InterPro" id="IPR043504">
    <property type="entry name" value="Peptidase_S1_PA_chymotrypsin"/>
</dbReference>
<dbReference type="Gene3D" id="2.60.120.290">
    <property type="entry name" value="Spermadhesin, CUB domain"/>
    <property type="match status" value="1"/>
</dbReference>
<dbReference type="InterPro" id="IPR033116">
    <property type="entry name" value="TRYPSIN_SER"/>
</dbReference>
<dbReference type="InterPro" id="IPR001254">
    <property type="entry name" value="Trypsin_dom"/>
</dbReference>
<proteinExistence type="predicted"/>
<protein>
    <submittedName>
        <fullName evidence="8">Trypsin</fullName>
    </submittedName>
</protein>
<keyword evidence="1" id="KW-1015">Disulfide bond</keyword>
<feature type="signal peptide" evidence="4">
    <location>
        <begin position="1"/>
        <end position="22"/>
    </location>
</feature>
<dbReference type="PROSITE" id="PS01180">
    <property type="entry name" value="CUB"/>
    <property type="match status" value="1"/>
</dbReference>
<dbReference type="InterPro" id="IPR035914">
    <property type="entry name" value="Sperma_CUB_dom_sf"/>
</dbReference>
<comment type="caution">
    <text evidence="2">Lacks conserved residue(s) required for the propagation of feature annotation.</text>
</comment>
<evidence type="ECO:0000256" key="3">
    <source>
        <dbReference type="RuleBase" id="RU363034"/>
    </source>
</evidence>
<dbReference type="Gene3D" id="2.40.10.10">
    <property type="entry name" value="Trypsin-like serine proteases"/>
    <property type="match status" value="2"/>
</dbReference>
<evidence type="ECO:0000259" key="5">
    <source>
        <dbReference type="PROSITE" id="PS01180"/>
    </source>
</evidence>
<accession>A0A8B7P2N7</accession>
<feature type="non-terminal residue" evidence="8">
    <location>
        <position position="364"/>
    </location>
</feature>
<dbReference type="GO" id="GO:0004252">
    <property type="term" value="F:serine-type endopeptidase activity"/>
    <property type="evidence" value="ECO:0007669"/>
    <property type="project" value="InterPro"/>
</dbReference>
<dbReference type="InterPro" id="IPR001314">
    <property type="entry name" value="Peptidase_S1A"/>
</dbReference>
<dbReference type="CDD" id="cd00190">
    <property type="entry name" value="Tryp_SPc"/>
    <property type="match status" value="1"/>
</dbReference>
<dbReference type="GeneID" id="108676625"/>
<dbReference type="SMART" id="SM00042">
    <property type="entry name" value="CUB"/>
    <property type="match status" value="1"/>
</dbReference>
<dbReference type="InterPro" id="IPR009003">
    <property type="entry name" value="Peptidase_S1_PA"/>
</dbReference>
<dbReference type="PROSITE" id="PS00134">
    <property type="entry name" value="TRYPSIN_HIS"/>
    <property type="match status" value="1"/>
</dbReference>
<evidence type="ECO:0000313" key="7">
    <source>
        <dbReference type="Proteomes" id="UP000694843"/>
    </source>
</evidence>
<keyword evidence="4" id="KW-0732">Signal</keyword>
<dbReference type="SMART" id="SM00020">
    <property type="entry name" value="Tryp_SPc"/>
    <property type="match status" value="1"/>
</dbReference>
<gene>
    <name evidence="8" type="primary">LOC108676625</name>
</gene>
<dbReference type="PANTHER" id="PTHR24252:SF7">
    <property type="entry name" value="HYALIN"/>
    <property type="match status" value="1"/>
</dbReference>
<evidence type="ECO:0000313" key="8">
    <source>
        <dbReference type="RefSeq" id="XP_018020230.1"/>
    </source>
</evidence>
<evidence type="ECO:0000256" key="2">
    <source>
        <dbReference type="PROSITE-ProRule" id="PRU00059"/>
    </source>
</evidence>
<dbReference type="GO" id="GO:0006508">
    <property type="term" value="P:proteolysis"/>
    <property type="evidence" value="ECO:0007669"/>
    <property type="project" value="UniProtKB-KW"/>
</dbReference>
<dbReference type="RefSeq" id="XP_018020230.1">
    <property type="nucleotide sequence ID" value="XM_018164741.2"/>
</dbReference>
<reference evidence="8" key="1">
    <citation type="submission" date="2025-08" db="UniProtKB">
        <authorList>
            <consortium name="RefSeq"/>
        </authorList>
    </citation>
    <scope>IDENTIFICATION</scope>
</reference>
<dbReference type="InterPro" id="IPR018114">
    <property type="entry name" value="TRYPSIN_HIS"/>
</dbReference>
<dbReference type="OrthoDB" id="10051896at2759"/>
<dbReference type="Pfam" id="PF00089">
    <property type="entry name" value="Trypsin"/>
    <property type="match status" value="1"/>
</dbReference>